<sequence>MGEKEIYILFTDTGTLFTRLIKLYTKQSYNHVSISFCDHLNDIYSFGRLNPSNPFVGGFIQEKIDMGLFEKAVCKIYSCTVTESEFEQMRNKVRQIELKKDMYKYNLFGLFAIIFNLNLSRKNAFFCSQFVATILKEKRGLLNKSPNLIKPGDLMKLKQLRLIYQGNLSLYPVHSNEDLMKNNVALQVHA</sequence>
<dbReference type="EMBL" id="BMFR01000012">
    <property type="protein sequence ID" value="GGG80746.1"/>
    <property type="molecule type" value="Genomic_DNA"/>
</dbReference>
<reference evidence="1" key="1">
    <citation type="journal article" date="2014" name="Int. J. Syst. Evol. Microbiol.">
        <title>Complete genome sequence of Corynebacterium casei LMG S-19264T (=DSM 44701T), isolated from a smear-ripened cheese.</title>
        <authorList>
            <consortium name="US DOE Joint Genome Institute (JGI-PGF)"/>
            <person name="Walter F."/>
            <person name="Albersmeier A."/>
            <person name="Kalinowski J."/>
            <person name="Ruckert C."/>
        </authorList>
    </citation>
    <scope>NUCLEOTIDE SEQUENCE</scope>
    <source>
        <strain evidence="1">CGMCC 1.12754</strain>
    </source>
</reference>
<comment type="caution">
    <text evidence="1">The sequence shown here is derived from an EMBL/GenBank/DDBJ whole genome shotgun (WGS) entry which is preliminary data.</text>
</comment>
<dbReference type="Gene3D" id="3.90.1720.10">
    <property type="entry name" value="endopeptidase domain like (from Nostoc punctiforme)"/>
    <property type="match status" value="1"/>
</dbReference>
<name>A0A917M6M5_9BACI</name>
<dbReference type="SUPFAM" id="SSF54001">
    <property type="entry name" value="Cysteine proteinases"/>
    <property type="match status" value="1"/>
</dbReference>
<keyword evidence="2" id="KW-1185">Reference proteome</keyword>
<dbReference type="Proteomes" id="UP000622860">
    <property type="component" value="Unassembled WGS sequence"/>
</dbReference>
<dbReference type="AlphaFoldDB" id="A0A917M6M5"/>
<proteinExistence type="predicted"/>
<dbReference type="RefSeq" id="WP_188455973.1">
    <property type="nucleotide sequence ID" value="NZ_BMFR01000012.1"/>
</dbReference>
<dbReference type="InterPro" id="IPR038765">
    <property type="entry name" value="Papain-like_cys_pep_sf"/>
</dbReference>
<protein>
    <submittedName>
        <fullName evidence="1">Uncharacterized protein</fullName>
    </submittedName>
</protein>
<accession>A0A917M6M5</accession>
<evidence type="ECO:0000313" key="2">
    <source>
        <dbReference type="Proteomes" id="UP000622860"/>
    </source>
</evidence>
<reference evidence="1" key="2">
    <citation type="submission" date="2020-09" db="EMBL/GenBank/DDBJ databases">
        <authorList>
            <person name="Sun Q."/>
            <person name="Zhou Y."/>
        </authorList>
    </citation>
    <scope>NUCLEOTIDE SEQUENCE</scope>
    <source>
        <strain evidence="1">CGMCC 1.12754</strain>
    </source>
</reference>
<gene>
    <name evidence="1" type="ORF">GCM10011398_27690</name>
</gene>
<evidence type="ECO:0000313" key="1">
    <source>
        <dbReference type="EMBL" id="GGG80746.1"/>
    </source>
</evidence>
<organism evidence="1 2">
    <name type="scientific">Virgibacillus oceani</name>
    <dbReference type="NCBI Taxonomy" id="1479511"/>
    <lineage>
        <taxon>Bacteria</taxon>
        <taxon>Bacillati</taxon>
        <taxon>Bacillota</taxon>
        <taxon>Bacilli</taxon>
        <taxon>Bacillales</taxon>
        <taxon>Bacillaceae</taxon>
        <taxon>Virgibacillus</taxon>
    </lineage>
</organism>